<dbReference type="EMBL" id="QQAW01000004">
    <property type="protein sequence ID" value="RDI38065.1"/>
    <property type="molecule type" value="Genomic_DNA"/>
</dbReference>
<evidence type="ECO:0000313" key="1">
    <source>
        <dbReference type="EMBL" id="MBB2186400.1"/>
    </source>
</evidence>
<evidence type="ECO:0000313" key="3">
    <source>
        <dbReference type="Proteomes" id="UP000254958"/>
    </source>
</evidence>
<accession>A0A370G2V3</accession>
<evidence type="ECO:0000313" key="2">
    <source>
        <dbReference type="EMBL" id="RDI38065.1"/>
    </source>
</evidence>
<protein>
    <submittedName>
        <fullName evidence="2">Uncharacterized protein</fullName>
    </submittedName>
</protein>
<dbReference type="RefSeq" id="WP_114727096.1">
    <property type="nucleotide sequence ID" value="NZ_BJMI01000016.1"/>
</dbReference>
<gene>
    <name evidence="2" type="ORF">C7453_1042</name>
    <name evidence="1" type="ORF">HLH32_08370</name>
</gene>
<proteinExistence type="predicted"/>
<reference evidence="1 4" key="2">
    <citation type="submission" date="2020-04" db="EMBL/GenBank/DDBJ databases">
        <title>Description of novel Gluconacetobacter.</title>
        <authorList>
            <person name="Sombolestani A."/>
        </authorList>
    </citation>
    <scope>NUCLEOTIDE SEQUENCE [LARGE SCALE GENOMIC DNA]</scope>
    <source>
        <strain evidence="1 4">LMG 1382</strain>
    </source>
</reference>
<name>A0A370G2V3_GLULI</name>
<reference evidence="2 3" key="1">
    <citation type="submission" date="2018-07" db="EMBL/GenBank/DDBJ databases">
        <title>Genomic Encyclopedia of Type Strains, Phase IV (KMG-IV): sequencing the most valuable type-strain genomes for metagenomic binning, comparative biology and taxonomic classification.</title>
        <authorList>
            <person name="Goeker M."/>
        </authorList>
    </citation>
    <scope>NUCLEOTIDE SEQUENCE [LARGE SCALE GENOMIC DNA]</scope>
    <source>
        <strain evidence="2 3">DSM 5603</strain>
    </source>
</reference>
<organism evidence="2 3">
    <name type="scientific">Gluconacetobacter liquefaciens</name>
    <name type="common">Acetobacter liquefaciens</name>
    <dbReference type="NCBI Taxonomy" id="89584"/>
    <lineage>
        <taxon>Bacteria</taxon>
        <taxon>Pseudomonadati</taxon>
        <taxon>Pseudomonadota</taxon>
        <taxon>Alphaproteobacteria</taxon>
        <taxon>Acetobacterales</taxon>
        <taxon>Acetobacteraceae</taxon>
        <taxon>Gluconacetobacter</taxon>
    </lineage>
</organism>
<keyword evidence="3" id="KW-1185">Reference proteome</keyword>
<dbReference type="Proteomes" id="UP000562982">
    <property type="component" value="Unassembled WGS sequence"/>
</dbReference>
<dbReference type="AlphaFoldDB" id="A0A370G2V3"/>
<sequence length="68" mass="7456">MTFRLMGALVIAYSMDAVFLLPILVILLHLYGLAAVETADCDGTIIVLLAPRAMMHARLPSQMRPDLT</sequence>
<dbReference type="EMBL" id="JABEQI010000004">
    <property type="protein sequence ID" value="MBB2186400.1"/>
    <property type="molecule type" value="Genomic_DNA"/>
</dbReference>
<comment type="caution">
    <text evidence="2">The sequence shown here is derived from an EMBL/GenBank/DDBJ whole genome shotgun (WGS) entry which is preliminary data.</text>
</comment>
<dbReference type="Proteomes" id="UP000254958">
    <property type="component" value="Unassembled WGS sequence"/>
</dbReference>
<evidence type="ECO:0000313" key="4">
    <source>
        <dbReference type="Proteomes" id="UP000562982"/>
    </source>
</evidence>